<gene>
    <name evidence="2" type="ORF">SERLADRAFT_475200</name>
</gene>
<dbReference type="GeneID" id="18820607"/>
<sequence>MQVRNGGNTFSYVVVPKIVIPCFSTLYYIFVFHSMSVTWDKLVSRIRKQRCSIVDRPYSELSRNKVCAFNEPILQRRGRTLSSPINNQTGRTVMSLSAWDVSASDQKVIAERNFYRP</sequence>
<accession>F8P602</accession>
<evidence type="ECO:0000313" key="2">
    <source>
        <dbReference type="EMBL" id="EGO22039.1"/>
    </source>
</evidence>
<evidence type="ECO:0000256" key="1">
    <source>
        <dbReference type="SAM" id="Phobius"/>
    </source>
</evidence>
<organism>
    <name type="scientific">Serpula lacrymans var. lacrymans (strain S7.9)</name>
    <name type="common">Dry rot fungus</name>
    <dbReference type="NCBI Taxonomy" id="578457"/>
    <lineage>
        <taxon>Eukaryota</taxon>
        <taxon>Fungi</taxon>
        <taxon>Dikarya</taxon>
        <taxon>Basidiomycota</taxon>
        <taxon>Agaricomycotina</taxon>
        <taxon>Agaricomycetes</taxon>
        <taxon>Agaricomycetidae</taxon>
        <taxon>Boletales</taxon>
        <taxon>Coniophorineae</taxon>
        <taxon>Serpulaceae</taxon>
        <taxon>Serpula</taxon>
    </lineage>
</organism>
<dbReference type="HOGENOM" id="CLU_2086250_0_0_1"/>
<dbReference type="Proteomes" id="UP000008064">
    <property type="component" value="Unassembled WGS sequence"/>
</dbReference>
<proteinExistence type="predicted"/>
<dbReference type="AlphaFoldDB" id="F8P602"/>
<feature type="transmembrane region" description="Helical" evidence="1">
    <location>
        <begin position="18"/>
        <end position="39"/>
    </location>
</feature>
<dbReference type="KEGG" id="sla:SERLADRAFT_475200"/>
<keyword evidence="1" id="KW-0472">Membrane</keyword>
<keyword evidence="1" id="KW-0812">Transmembrane</keyword>
<keyword evidence="1" id="KW-1133">Transmembrane helix</keyword>
<dbReference type="RefSeq" id="XP_007321825.1">
    <property type="nucleotide sequence ID" value="XM_007321763.1"/>
</dbReference>
<reference evidence="2" key="1">
    <citation type="submission" date="2011-04" db="EMBL/GenBank/DDBJ databases">
        <title>Evolution of plant cell wall degrading machinery underlies the functional diversity of forest fungi.</title>
        <authorList>
            <consortium name="US DOE Joint Genome Institute (JGI-PGF)"/>
            <person name="Eastwood D.C."/>
            <person name="Floudas D."/>
            <person name="Binder M."/>
            <person name="Majcherczyk A."/>
            <person name="Schneider P."/>
            <person name="Aerts A."/>
            <person name="Asiegbu F.O."/>
            <person name="Baker S.E."/>
            <person name="Barry K."/>
            <person name="Bendiksby M."/>
            <person name="Blumentritt M."/>
            <person name="Coutinho P.M."/>
            <person name="Cullen D."/>
            <person name="Cullen D."/>
            <person name="Gathman A."/>
            <person name="Goodell B."/>
            <person name="Henrissat B."/>
            <person name="Ihrmark K."/>
            <person name="Kauserud H."/>
            <person name="Kohler A."/>
            <person name="LaButti K."/>
            <person name="Lapidus A."/>
            <person name="Lavin J.L."/>
            <person name="Lee Y.-H."/>
            <person name="Lindquist E."/>
            <person name="Lilly W."/>
            <person name="Lucas S."/>
            <person name="Morin E."/>
            <person name="Murat C."/>
            <person name="Oguiza J.A."/>
            <person name="Park J."/>
            <person name="Pisabarro A.G."/>
            <person name="Riley R."/>
            <person name="Rosling A."/>
            <person name="Salamov A."/>
            <person name="Schmidt O."/>
            <person name="Schmutz J."/>
            <person name="Skrede I."/>
            <person name="Stenlid J."/>
            <person name="Wiebenga A."/>
            <person name="Xie X."/>
            <person name="Kues U."/>
            <person name="Hibbett D.S."/>
            <person name="Hoffmeister D."/>
            <person name="Hogberg N."/>
            <person name="Martin F."/>
            <person name="Grigoriev I.V."/>
            <person name="Watkinson S.C."/>
        </authorList>
    </citation>
    <scope>NUCLEOTIDE SEQUENCE</scope>
    <source>
        <strain evidence="2">S7.9</strain>
    </source>
</reference>
<name>F8P602_SERL9</name>
<dbReference type="EMBL" id="GL945438">
    <property type="protein sequence ID" value="EGO22039.1"/>
    <property type="molecule type" value="Genomic_DNA"/>
</dbReference>
<protein>
    <submittedName>
        <fullName evidence="2">Uncharacterized protein</fullName>
    </submittedName>
</protein>